<evidence type="ECO:0000313" key="1">
    <source>
        <dbReference type="EMBL" id="KPX01803.1"/>
    </source>
</evidence>
<sequence>MDVVFFSEDFADAMQRADNVTAPVRYGETIDALCLIAVDDRPSVVCGIALNDGQKFHAMLPAHFLSAARVPDVR</sequence>
<proteinExistence type="predicted"/>
<dbReference type="Proteomes" id="UP000051335">
    <property type="component" value="Unassembled WGS sequence"/>
</dbReference>
<name>A0A0P9NFM3_9PSED</name>
<accession>A0A0P9NFM3</accession>
<protein>
    <submittedName>
        <fullName evidence="1">Crp/Fnr family transcriptional regulator</fullName>
    </submittedName>
</protein>
<keyword evidence="2" id="KW-1185">Reference proteome</keyword>
<dbReference type="EMBL" id="LJQC01000380">
    <property type="protein sequence ID" value="KPX01803.1"/>
    <property type="molecule type" value="Genomic_DNA"/>
</dbReference>
<organism evidence="1 2">
    <name type="scientific">Pseudomonas syringae pv. coryli</name>
    <dbReference type="NCBI Taxonomy" id="317659"/>
    <lineage>
        <taxon>Bacteria</taxon>
        <taxon>Pseudomonadati</taxon>
        <taxon>Pseudomonadota</taxon>
        <taxon>Gammaproteobacteria</taxon>
        <taxon>Pseudomonadales</taxon>
        <taxon>Pseudomonadaceae</taxon>
        <taxon>Pseudomonas</taxon>
    </lineage>
</organism>
<comment type="caution">
    <text evidence="1">The sequence shown here is derived from an EMBL/GenBank/DDBJ whole genome shotgun (WGS) entry which is preliminary data.</text>
</comment>
<evidence type="ECO:0000313" key="2">
    <source>
        <dbReference type="Proteomes" id="UP000051335"/>
    </source>
</evidence>
<gene>
    <name evidence="1" type="ORF">ALO75_200206</name>
</gene>
<dbReference type="AlphaFoldDB" id="A0A0P9NFM3"/>
<reference evidence="1 2" key="1">
    <citation type="submission" date="2015-09" db="EMBL/GenBank/DDBJ databases">
        <title>Genome announcement of multiple Pseudomonas syringae strains.</title>
        <authorList>
            <person name="Thakur S."/>
            <person name="Wang P.W."/>
            <person name="Gong Y."/>
            <person name="Weir B.S."/>
            <person name="Guttman D.S."/>
        </authorList>
    </citation>
    <scope>NUCLEOTIDE SEQUENCE [LARGE SCALE GENOMIC DNA]</scope>
    <source>
        <strain evidence="1 2">ICMP17001</strain>
    </source>
</reference>